<proteinExistence type="predicted"/>
<reference evidence="1 2" key="1">
    <citation type="submission" date="2018-10" db="EMBL/GenBank/DDBJ databases">
        <title>Isolation, diversity and antifungal activity of actinobacteria from wheat.</title>
        <authorList>
            <person name="Han C."/>
        </authorList>
    </citation>
    <scope>NUCLEOTIDE SEQUENCE [LARGE SCALE GENOMIC DNA]</scope>
    <source>
        <strain evidence="1 2">NEAU-YY56</strain>
    </source>
</reference>
<dbReference type="AlphaFoldDB" id="A0A3M2JRR5"/>
<evidence type="ECO:0000313" key="2">
    <source>
        <dbReference type="Proteomes" id="UP000269289"/>
    </source>
</evidence>
<keyword evidence="2" id="KW-1185">Reference proteome</keyword>
<evidence type="ECO:0008006" key="3">
    <source>
        <dbReference type="Google" id="ProtNLM"/>
    </source>
</evidence>
<accession>A0A3M2JRR5</accession>
<organism evidence="1 2">
    <name type="scientific">Cellulomonas triticagri</name>
    <dbReference type="NCBI Taxonomy" id="2483352"/>
    <lineage>
        <taxon>Bacteria</taxon>
        <taxon>Bacillati</taxon>
        <taxon>Actinomycetota</taxon>
        <taxon>Actinomycetes</taxon>
        <taxon>Micrococcales</taxon>
        <taxon>Cellulomonadaceae</taxon>
        <taxon>Cellulomonas</taxon>
    </lineage>
</organism>
<dbReference type="OrthoDB" id="8657320at2"/>
<protein>
    <recommendedName>
        <fullName evidence="3">DUF2262 domain-containing protein</fullName>
    </recommendedName>
</protein>
<dbReference type="Proteomes" id="UP000269289">
    <property type="component" value="Unassembled WGS sequence"/>
</dbReference>
<dbReference type="EMBL" id="RFFI01000016">
    <property type="protein sequence ID" value="RMI13415.1"/>
    <property type="molecule type" value="Genomic_DNA"/>
</dbReference>
<sequence>MTSPWGGFTRATTTLTDGEVLVHDTYLLHAETAPAPELMLTTADPDEAAALVERLGAFAADVPGWTRRATDAVVTHLSEETPAEVELDDAATDLALQTVEARPGGDLVLHLDDTCGEHLPHGYWPAVRFDASGAVAGVTVEA</sequence>
<evidence type="ECO:0000313" key="1">
    <source>
        <dbReference type="EMBL" id="RMI13415.1"/>
    </source>
</evidence>
<comment type="caution">
    <text evidence="1">The sequence shown here is derived from an EMBL/GenBank/DDBJ whole genome shotgun (WGS) entry which is preliminary data.</text>
</comment>
<gene>
    <name evidence="1" type="ORF">EBM89_04480</name>
</gene>
<name>A0A3M2JRR5_9CELL</name>